<comment type="similarity">
    <text evidence="3 11">Belongs to the NadD family.</text>
</comment>
<dbReference type="Pfam" id="PF01467">
    <property type="entry name" value="CTP_transf_like"/>
    <property type="match status" value="1"/>
</dbReference>
<dbReference type="NCBIfam" id="NF000843">
    <property type="entry name" value="PRK00071.2-2"/>
    <property type="match status" value="1"/>
</dbReference>
<dbReference type="RefSeq" id="WP_110372916.1">
    <property type="nucleotide sequence ID" value="NZ_JAHBRY010000001.1"/>
</dbReference>
<reference evidence="13 14" key="1">
    <citation type="submission" date="2018-05" db="EMBL/GenBank/DDBJ databases">
        <title>Genomic Encyclopedia of Type Strains, Phase IV (KMG-IV): sequencing the most valuable type-strain genomes for metagenomic binning, comparative biology and taxonomic classification.</title>
        <authorList>
            <person name="Goeker M."/>
        </authorList>
    </citation>
    <scope>NUCLEOTIDE SEQUENCE [LARGE SCALE GENOMIC DNA]</scope>
    <source>
        <strain evidence="13 14">DSM 6462</strain>
    </source>
</reference>
<dbReference type="PANTHER" id="PTHR39321:SF3">
    <property type="entry name" value="PHOSPHOPANTETHEINE ADENYLYLTRANSFERASE"/>
    <property type="match status" value="1"/>
</dbReference>
<comment type="pathway">
    <text evidence="2 11">Cofactor biosynthesis; NAD(+) biosynthesis; deamido-NAD(+) from nicotinate D-ribonucleotide: step 1/1.</text>
</comment>
<dbReference type="GO" id="GO:0009435">
    <property type="term" value="P:NAD+ biosynthetic process"/>
    <property type="evidence" value="ECO:0007669"/>
    <property type="project" value="UniProtKB-UniRule"/>
</dbReference>
<dbReference type="InterPro" id="IPR005248">
    <property type="entry name" value="NadD/NMNAT"/>
</dbReference>
<evidence type="ECO:0000313" key="14">
    <source>
        <dbReference type="Proteomes" id="UP000248021"/>
    </source>
</evidence>
<comment type="caution">
    <text evidence="13">The sequence shown here is derived from an EMBL/GenBank/DDBJ whole genome shotgun (WGS) entry which is preliminary data.</text>
</comment>
<dbReference type="UniPathway" id="UPA00253">
    <property type="reaction ID" value="UER00332"/>
</dbReference>
<name>A0A2V3UI96_9HYPH</name>
<evidence type="ECO:0000256" key="3">
    <source>
        <dbReference type="ARBA" id="ARBA00009014"/>
    </source>
</evidence>
<proteinExistence type="inferred from homology"/>
<keyword evidence="7 11" id="KW-0547">Nucleotide-binding</keyword>
<keyword evidence="6 11" id="KW-0548">Nucleotidyltransferase</keyword>
<evidence type="ECO:0000256" key="7">
    <source>
        <dbReference type="ARBA" id="ARBA00022741"/>
    </source>
</evidence>
<keyword evidence="14" id="KW-1185">Reference proteome</keyword>
<keyword evidence="5 11" id="KW-0808">Transferase</keyword>
<dbReference type="GO" id="GO:0005524">
    <property type="term" value="F:ATP binding"/>
    <property type="evidence" value="ECO:0007669"/>
    <property type="project" value="UniProtKB-KW"/>
</dbReference>
<dbReference type="NCBIfam" id="NF000845">
    <property type="entry name" value="PRK00071.2-4"/>
    <property type="match status" value="1"/>
</dbReference>
<evidence type="ECO:0000256" key="2">
    <source>
        <dbReference type="ARBA" id="ARBA00005019"/>
    </source>
</evidence>
<dbReference type="EC" id="2.7.7.18" evidence="11"/>
<keyword evidence="4 11" id="KW-0662">Pyridine nucleotide biosynthesis</keyword>
<evidence type="ECO:0000256" key="9">
    <source>
        <dbReference type="ARBA" id="ARBA00023027"/>
    </source>
</evidence>
<keyword evidence="8 11" id="KW-0067">ATP-binding</keyword>
<evidence type="ECO:0000256" key="11">
    <source>
        <dbReference type="HAMAP-Rule" id="MF_00244"/>
    </source>
</evidence>
<dbReference type="OrthoDB" id="5295945at2"/>
<dbReference type="HAMAP" id="MF_00244">
    <property type="entry name" value="NaMN_adenylyltr"/>
    <property type="match status" value="1"/>
</dbReference>
<dbReference type="AlphaFoldDB" id="A0A2V3UI96"/>
<evidence type="ECO:0000256" key="6">
    <source>
        <dbReference type="ARBA" id="ARBA00022695"/>
    </source>
</evidence>
<dbReference type="PANTHER" id="PTHR39321">
    <property type="entry name" value="NICOTINATE-NUCLEOTIDE ADENYLYLTRANSFERASE-RELATED"/>
    <property type="match status" value="1"/>
</dbReference>
<dbReference type="NCBIfam" id="TIGR00482">
    <property type="entry name" value="nicotinate (nicotinamide) nucleotide adenylyltransferase"/>
    <property type="match status" value="1"/>
</dbReference>
<evidence type="ECO:0000256" key="5">
    <source>
        <dbReference type="ARBA" id="ARBA00022679"/>
    </source>
</evidence>
<evidence type="ECO:0000256" key="8">
    <source>
        <dbReference type="ARBA" id="ARBA00022840"/>
    </source>
</evidence>
<evidence type="ECO:0000259" key="12">
    <source>
        <dbReference type="Pfam" id="PF01467"/>
    </source>
</evidence>
<organism evidence="13 14">
    <name type="scientific">Chelatococcus asaccharovorans</name>
    <dbReference type="NCBI Taxonomy" id="28210"/>
    <lineage>
        <taxon>Bacteria</taxon>
        <taxon>Pseudomonadati</taxon>
        <taxon>Pseudomonadota</taxon>
        <taxon>Alphaproteobacteria</taxon>
        <taxon>Hyphomicrobiales</taxon>
        <taxon>Chelatococcaceae</taxon>
        <taxon>Chelatococcus</taxon>
    </lineage>
</organism>
<comment type="catalytic activity">
    <reaction evidence="10 11">
        <text>nicotinate beta-D-ribonucleotide + ATP + H(+) = deamido-NAD(+) + diphosphate</text>
        <dbReference type="Rhea" id="RHEA:22860"/>
        <dbReference type="ChEBI" id="CHEBI:15378"/>
        <dbReference type="ChEBI" id="CHEBI:30616"/>
        <dbReference type="ChEBI" id="CHEBI:33019"/>
        <dbReference type="ChEBI" id="CHEBI:57502"/>
        <dbReference type="ChEBI" id="CHEBI:58437"/>
        <dbReference type="EC" id="2.7.7.18"/>
    </reaction>
</comment>
<dbReference type="InterPro" id="IPR004821">
    <property type="entry name" value="Cyt_trans-like"/>
</dbReference>
<dbReference type="GO" id="GO:0004515">
    <property type="term" value="F:nicotinate-nucleotide adenylyltransferase activity"/>
    <property type="evidence" value="ECO:0007669"/>
    <property type="project" value="UniProtKB-UniRule"/>
</dbReference>
<evidence type="ECO:0000256" key="10">
    <source>
        <dbReference type="ARBA" id="ARBA00048721"/>
    </source>
</evidence>
<dbReference type="InterPro" id="IPR014729">
    <property type="entry name" value="Rossmann-like_a/b/a_fold"/>
</dbReference>
<comment type="function">
    <text evidence="1 11">Catalyzes the reversible adenylation of nicotinate mononucleotide (NaMN) to nicotinic acid adenine dinucleotide (NaAD).</text>
</comment>
<protein>
    <recommendedName>
        <fullName evidence="11">Probable nicotinate-nucleotide adenylyltransferase</fullName>
        <ecNumber evidence="11">2.7.7.18</ecNumber>
    </recommendedName>
    <alternativeName>
        <fullName evidence="11">Deamido-NAD(+) diphosphorylase</fullName>
    </alternativeName>
    <alternativeName>
        <fullName evidence="11">Deamido-NAD(+) pyrophosphorylase</fullName>
    </alternativeName>
    <alternativeName>
        <fullName evidence="11">Nicotinate mononucleotide adenylyltransferase</fullName>
        <shortName evidence="11">NaMN adenylyltransferase</shortName>
    </alternativeName>
</protein>
<accession>A0A2V3UI96</accession>
<sequence length="215" mass="23431">MNDSQSRRRAPFPVLPPHGPGLAIGLFGGSFNPPHEGHRLASLAAMKRLGLDRVWWIVTPGNPLKDNARLPQLAARLAVAKAVADHPRIDITGFEAAIGTRFTYDTLAYLRRRCPRTRFVWIMGADNLATFHRWQNWRGIAALMPIAIIDRPGATIRAARAPAAVALHHARVPERYAAALPEATLPAWIFLHGPRSAQSSTALRARARGSSGAVG</sequence>
<evidence type="ECO:0000313" key="13">
    <source>
        <dbReference type="EMBL" id="PXW64896.1"/>
    </source>
</evidence>
<gene>
    <name evidence="11" type="primary">nadD</name>
    <name evidence="13" type="ORF">C7450_101656</name>
</gene>
<keyword evidence="9 11" id="KW-0520">NAD</keyword>
<dbReference type="EMBL" id="QJJK01000001">
    <property type="protein sequence ID" value="PXW64896.1"/>
    <property type="molecule type" value="Genomic_DNA"/>
</dbReference>
<dbReference type="Proteomes" id="UP000248021">
    <property type="component" value="Unassembled WGS sequence"/>
</dbReference>
<dbReference type="Gene3D" id="3.40.50.620">
    <property type="entry name" value="HUPs"/>
    <property type="match status" value="1"/>
</dbReference>
<evidence type="ECO:0000256" key="1">
    <source>
        <dbReference type="ARBA" id="ARBA00002324"/>
    </source>
</evidence>
<dbReference type="SUPFAM" id="SSF52374">
    <property type="entry name" value="Nucleotidylyl transferase"/>
    <property type="match status" value="1"/>
</dbReference>
<dbReference type="CDD" id="cd02165">
    <property type="entry name" value="NMNAT"/>
    <property type="match status" value="1"/>
</dbReference>
<feature type="domain" description="Cytidyltransferase-like" evidence="12">
    <location>
        <begin position="26"/>
        <end position="206"/>
    </location>
</feature>
<evidence type="ECO:0000256" key="4">
    <source>
        <dbReference type="ARBA" id="ARBA00022642"/>
    </source>
</evidence>